<sequence>MHWDRHPSSRDGSVPVFIFPTELTYYADDLSSHKQVLTLYNPYGFVLSYKVLSTAPEKYSVGDSSGLIQPGCCVDIVVRHKDVAKATHGHRDKFRIYLSERGQRKYIGQKDIPAVVLASARDTLPEIKDNFSSLKKESLSGATVTDVSTHRGSNPSTLVVFVAVICISALLLPTQGEKGTSLPQYLHLTMNQKLIAAYVLGLVTMVLLRA</sequence>
<evidence type="ECO:0000256" key="4">
    <source>
        <dbReference type="ARBA" id="ARBA00023136"/>
    </source>
</evidence>
<dbReference type="Pfam" id="PF00635">
    <property type="entry name" value="Motile_Sperm"/>
    <property type="match status" value="1"/>
</dbReference>
<comment type="subcellular location">
    <subcellularLocation>
        <location evidence="1">Membrane</location>
        <topology evidence="1">Multi-pass membrane protein</topology>
    </subcellularLocation>
</comment>
<organism evidence="7 8">
    <name type="scientific">Holothuria leucospilota</name>
    <name type="common">Black long sea cucumber</name>
    <name type="synonym">Mertensiothuria leucospilota</name>
    <dbReference type="NCBI Taxonomy" id="206669"/>
    <lineage>
        <taxon>Eukaryota</taxon>
        <taxon>Metazoa</taxon>
        <taxon>Echinodermata</taxon>
        <taxon>Eleutherozoa</taxon>
        <taxon>Echinozoa</taxon>
        <taxon>Holothuroidea</taxon>
        <taxon>Aspidochirotacea</taxon>
        <taxon>Aspidochirotida</taxon>
        <taxon>Holothuriidae</taxon>
        <taxon>Holothuria</taxon>
    </lineage>
</organism>
<evidence type="ECO:0000313" key="7">
    <source>
        <dbReference type="EMBL" id="KAJ8030751.1"/>
    </source>
</evidence>
<dbReference type="InterPro" id="IPR000535">
    <property type="entry name" value="MSP_dom"/>
</dbReference>
<name>A0A9Q1H3D7_HOLLE</name>
<dbReference type="AlphaFoldDB" id="A0A9Q1H3D7"/>
<keyword evidence="3 5" id="KW-1133">Transmembrane helix</keyword>
<protein>
    <submittedName>
        <fullName evidence="7">Motile sperm domain-containing protein 1</fullName>
    </submittedName>
</protein>
<feature type="transmembrane region" description="Helical" evidence="5">
    <location>
        <begin position="158"/>
        <end position="176"/>
    </location>
</feature>
<dbReference type="Gene3D" id="2.60.40.10">
    <property type="entry name" value="Immunoglobulins"/>
    <property type="match status" value="1"/>
</dbReference>
<dbReference type="InterPro" id="IPR013783">
    <property type="entry name" value="Ig-like_fold"/>
</dbReference>
<keyword evidence="2 5" id="KW-0812">Transmembrane</keyword>
<keyword evidence="4 5" id="KW-0472">Membrane</keyword>
<evidence type="ECO:0000313" key="8">
    <source>
        <dbReference type="Proteomes" id="UP001152320"/>
    </source>
</evidence>
<evidence type="ECO:0000256" key="1">
    <source>
        <dbReference type="ARBA" id="ARBA00004141"/>
    </source>
</evidence>
<evidence type="ECO:0000256" key="3">
    <source>
        <dbReference type="ARBA" id="ARBA00022989"/>
    </source>
</evidence>
<proteinExistence type="predicted"/>
<feature type="transmembrane region" description="Helical" evidence="5">
    <location>
        <begin position="188"/>
        <end position="208"/>
    </location>
</feature>
<evidence type="ECO:0000259" key="6">
    <source>
        <dbReference type="Pfam" id="PF00635"/>
    </source>
</evidence>
<dbReference type="GO" id="GO:0005737">
    <property type="term" value="C:cytoplasm"/>
    <property type="evidence" value="ECO:0007669"/>
    <property type="project" value="TreeGrafter"/>
</dbReference>
<feature type="domain" description="MSP" evidence="6">
    <location>
        <begin position="16"/>
        <end position="103"/>
    </location>
</feature>
<dbReference type="EMBL" id="JAIZAY010000013">
    <property type="protein sequence ID" value="KAJ8030751.1"/>
    <property type="molecule type" value="Genomic_DNA"/>
</dbReference>
<evidence type="ECO:0000256" key="5">
    <source>
        <dbReference type="SAM" id="Phobius"/>
    </source>
</evidence>
<dbReference type="SUPFAM" id="SSF49354">
    <property type="entry name" value="PapD-like"/>
    <property type="match status" value="1"/>
</dbReference>
<dbReference type="OrthoDB" id="10022288at2759"/>
<dbReference type="InterPro" id="IPR039283">
    <property type="entry name" value="MOSPD1/3"/>
</dbReference>
<keyword evidence="8" id="KW-1185">Reference proteome</keyword>
<dbReference type="PANTHER" id="PTHR34441">
    <property type="entry name" value="MOTILE SPERM DOMAIN-CONTAINING PROTEIN 1"/>
    <property type="match status" value="1"/>
</dbReference>
<comment type="caution">
    <text evidence="7">The sequence shown here is derived from an EMBL/GenBank/DDBJ whole genome shotgun (WGS) entry which is preliminary data.</text>
</comment>
<dbReference type="Proteomes" id="UP001152320">
    <property type="component" value="Chromosome 13"/>
</dbReference>
<evidence type="ECO:0000256" key="2">
    <source>
        <dbReference type="ARBA" id="ARBA00022692"/>
    </source>
</evidence>
<accession>A0A9Q1H3D7</accession>
<dbReference type="GO" id="GO:0016020">
    <property type="term" value="C:membrane"/>
    <property type="evidence" value="ECO:0007669"/>
    <property type="project" value="UniProtKB-SubCell"/>
</dbReference>
<dbReference type="InterPro" id="IPR008962">
    <property type="entry name" value="PapD-like_sf"/>
</dbReference>
<dbReference type="PANTHER" id="PTHR34441:SF1">
    <property type="entry name" value="MOTILE SPERM DOMAIN-CONTAINING 1"/>
    <property type="match status" value="1"/>
</dbReference>
<reference evidence="7" key="1">
    <citation type="submission" date="2021-10" db="EMBL/GenBank/DDBJ databases">
        <title>Tropical sea cucumber genome reveals ecological adaptation and Cuvierian tubules defense mechanism.</title>
        <authorList>
            <person name="Chen T."/>
        </authorList>
    </citation>
    <scope>NUCLEOTIDE SEQUENCE</scope>
    <source>
        <strain evidence="7">Nanhai2018</strain>
        <tissue evidence="7">Muscle</tissue>
    </source>
</reference>
<gene>
    <name evidence="7" type="ORF">HOLleu_27245</name>
</gene>